<proteinExistence type="predicted"/>
<dbReference type="AlphaFoldDB" id="A0A0R3TSK1"/>
<reference evidence="3" key="1">
    <citation type="submission" date="2017-02" db="UniProtKB">
        <authorList>
            <consortium name="WormBaseParasite"/>
        </authorList>
    </citation>
    <scope>IDENTIFICATION</scope>
</reference>
<dbReference type="WBParaSite" id="HNAJ_0001062801-mRNA-1">
    <property type="protein sequence ID" value="HNAJ_0001062801-mRNA-1"/>
    <property type="gene ID" value="HNAJ_0001062801"/>
</dbReference>
<dbReference type="Proteomes" id="UP000278807">
    <property type="component" value="Unassembled WGS sequence"/>
</dbReference>
<reference evidence="1 2" key="2">
    <citation type="submission" date="2018-11" db="EMBL/GenBank/DDBJ databases">
        <authorList>
            <consortium name="Pathogen Informatics"/>
        </authorList>
    </citation>
    <scope>NUCLEOTIDE SEQUENCE [LARGE SCALE GENOMIC DNA]</scope>
</reference>
<organism evidence="3">
    <name type="scientific">Rodentolepis nana</name>
    <name type="common">Dwarf tapeworm</name>
    <name type="synonym">Hymenolepis nana</name>
    <dbReference type="NCBI Taxonomy" id="102285"/>
    <lineage>
        <taxon>Eukaryota</taxon>
        <taxon>Metazoa</taxon>
        <taxon>Spiralia</taxon>
        <taxon>Lophotrochozoa</taxon>
        <taxon>Platyhelminthes</taxon>
        <taxon>Cestoda</taxon>
        <taxon>Eucestoda</taxon>
        <taxon>Cyclophyllidea</taxon>
        <taxon>Hymenolepididae</taxon>
        <taxon>Rodentolepis</taxon>
    </lineage>
</organism>
<evidence type="ECO:0000313" key="2">
    <source>
        <dbReference type="Proteomes" id="UP000278807"/>
    </source>
</evidence>
<dbReference type="STRING" id="102285.A0A0R3TSK1"/>
<gene>
    <name evidence="1" type="ORF">HNAJ_LOCUS10623</name>
</gene>
<sequence length="180" mass="20118">MVDRSAQCGLTSSNLSALGFDSNTAEIIDLTNLKSCVEVKAQFTKASFTVDETAKLMVFLKSFTSFPLRFNGISVRLNHEALQGGPIAHQSRVSADFTSLCKWEHSFDLTPEEHIKTVVFTLDPTTLGSAVQFGSPRSFGTLLNPYEDHWPQWALKKLRHAQCHIPCAEEDRYDQDVHSL</sequence>
<dbReference type="EMBL" id="UZAE01013132">
    <property type="protein sequence ID" value="VDO08380.1"/>
    <property type="molecule type" value="Genomic_DNA"/>
</dbReference>
<protein>
    <submittedName>
        <fullName evidence="3">PITH domain-containing protein</fullName>
    </submittedName>
</protein>
<evidence type="ECO:0000313" key="1">
    <source>
        <dbReference type="EMBL" id="VDO08380.1"/>
    </source>
</evidence>
<accession>A0A0R3TSK1</accession>
<keyword evidence="2" id="KW-1185">Reference proteome</keyword>
<evidence type="ECO:0000313" key="3">
    <source>
        <dbReference type="WBParaSite" id="HNAJ_0001062801-mRNA-1"/>
    </source>
</evidence>
<name>A0A0R3TSK1_RODNA</name>